<dbReference type="InterPro" id="IPR002731">
    <property type="entry name" value="ATPase_BadF"/>
</dbReference>
<dbReference type="InterPro" id="IPR043129">
    <property type="entry name" value="ATPase_NBD"/>
</dbReference>
<dbReference type="EMBL" id="JAGIOB010000001">
    <property type="protein sequence ID" value="MBP2415660.1"/>
    <property type="molecule type" value="Genomic_DNA"/>
</dbReference>
<proteinExistence type="predicted"/>
<dbReference type="Proteomes" id="UP000758168">
    <property type="component" value="Unassembled WGS sequence"/>
</dbReference>
<name>A0ABS4Z3P6_9ACTN</name>
<dbReference type="SUPFAM" id="SSF53067">
    <property type="entry name" value="Actin-like ATPase domain"/>
    <property type="match status" value="2"/>
</dbReference>
<comment type="caution">
    <text evidence="2">The sequence shown here is derived from an EMBL/GenBank/DDBJ whole genome shotgun (WGS) entry which is preliminary data.</text>
</comment>
<sequence>MADLVLGADVGGTSTRVAVVDLDGHVLAVASGGPGNPNLVGVAGSAAEIRGAAERALAGLDGTVRGAVVGLAGGSVAAADPTFLPAALPAGLDAPAVLVSDLAVGFSSATPADEGCMIIAGTGAVAGRVVGDALHARRDGWGYLLGDRGSGFWLGRAAVRATLEVLDEGRPPTPLTAAVLAEAGAGGYLDLVQACYTHPPTWLARFAPLVSRHAEDDPVAGAIADAAADLLAATLATLDPRPGEPVVLGGSVLATPGPVRDRFAARVAPGLELLSAESGLVGATWIASRRLGRASAALHARLVATLGAASRR</sequence>
<dbReference type="InterPro" id="IPR052519">
    <property type="entry name" value="Euk-type_GlcNAc_Kinase"/>
</dbReference>
<dbReference type="RefSeq" id="WP_210052830.1">
    <property type="nucleotide sequence ID" value="NZ_BAAAMH010000022.1"/>
</dbReference>
<evidence type="ECO:0000313" key="2">
    <source>
        <dbReference type="EMBL" id="MBP2415660.1"/>
    </source>
</evidence>
<feature type="domain" description="ATPase BadF/BadG/BcrA/BcrD type" evidence="1">
    <location>
        <begin position="6"/>
        <end position="253"/>
    </location>
</feature>
<keyword evidence="3" id="KW-1185">Reference proteome</keyword>
<dbReference type="PANTHER" id="PTHR43190:SF3">
    <property type="entry name" value="N-ACETYL-D-GLUCOSAMINE KINASE"/>
    <property type="match status" value="1"/>
</dbReference>
<accession>A0ABS4Z3P6</accession>
<dbReference type="Pfam" id="PF01869">
    <property type="entry name" value="BcrAD_BadFG"/>
    <property type="match status" value="1"/>
</dbReference>
<gene>
    <name evidence="2" type="ORF">JOF54_000582</name>
</gene>
<reference evidence="2 3" key="1">
    <citation type="submission" date="2021-03" db="EMBL/GenBank/DDBJ databases">
        <title>Sequencing the genomes of 1000 actinobacteria strains.</title>
        <authorList>
            <person name="Klenk H.-P."/>
        </authorList>
    </citation>
    <scope>NUCLEOTIDE SEQUENCE [LARGE SCALE GENOMIC DNA]</scope>
    <source>
        <strain evidence="2 3">DSM 12936</strain>
    </source>
</reference>
<dbReference type="PANTHER" id="PTHR43190">
    <property type="entry name" value="N-ACETYL-D-GLUCOSAMINE KINASE"/>
    <property type="match status" value="1"/>
</dbReference>
<organism evidence="2 3">
    <name type="scientific">Microlunatus capsulatus</name>
    <dbReference type="NCBI Taxonomy" id="99117"/>
    <lineage>
        <taxon>Bacteria</taxon>
        <taxon>Bacillati</taxon>
        <taxon>Actinomycetota</taxon>
        <taxon>Actinomycetes</taxon>
        <taxon>Propionibacteriales</taxon>
        <taxon>Propionibacteriaceae</taxon>
        <taxon>Microlunatus</taxon>
    </lineage>
</organism>
<evidence type="ECO:0000259" key="1">
    <source>
        <dbReference type="Pfam" id="PF01869"/>
    </source>
</evidence>
<protein>
    <submittedName>
        <fullName evidence="2">N-acetylglucosamine kinase-like BadF-type ATPase</fullName>
    </submittedName>
</protein>
<dbReference type="Gene3D" id="3.30.420.40">
    <property type="match status" value="2"/>
</dbReference>
<evidence type="ECO:0000313" key="3">
    <source>
        <dbReference type="Proteomes" id="UP000758168"/>
    </source>
</evidence>